<feature type="compositionally biased region" description="Low complexity" evidence="1">
    <location>
        <begin position="321"/>
        <end position="332"/>
    </location>
</feature>
<gene>
    <name evidence="2" type="ORF">Tci_037313</name>
</gene>
<sequence>MTGKILIVPIDVPTIHPQPVESTYRANKTPNQVDDVVQKKKGKHVARETSSPKPSLKVRIRQQQPSTTNIPSPTDDRERDEIHEAAQLSLALHKTAKSAEEKENVAAVKKKYWRRMWKRLIEPGSYKDKRETIDDDDGEETKDDKKDDDNDDDDHVDHATIKTQGLKVSVSPTPAASTQDHSKPTSCRSKILPGKINETLHSKVPKLTVSTTNDLIKELIPKMVNDVVKQDRESSQDVVPALISQEFATHAPRIIEEFSRIHMQNTVLNVHPTTSASTSTTATFDRRHQLYLNMKTDLQAQGDDAPPEGEKGAKRKKTSKCSKFASRSSSKQSTKKPTSKQQPQLQDLDAWVNTLVFDEDEVIPEDETPEFLNKFQNVNKRVPTIYDHERMDATLRDAMNNQFKDAEEYAYHLEQSHNYMENQIVWESRQEDLKRPMPKALVFYGP</sequence>
<feature type="region of interest" description="Disordered" evidence="1">
    <location>
        <begin position="17"/>
        <end position="78"/>
    </location>
</feature>
<organism evidence="2">
    <name type="scientific">Tanacetum cinerariifolium</name>
    <name type="common">Dalmatian daisy</name>
    <name type="synonym">Chrysanthemum cinerariifolium</name>
    <dbReference type="NCBI Taxonomy" id="118510"/>
    <lineage>
        <taxon>Eukaryota</taxon>
        <taxon>Viridiplantae</taxon>
        <taxon>Streptophyta</taxon>
        <taxon>Embryophyta</taxon>
        <taxon>Tracheophyta</taxon>
        <taxon>Spermatophyta</taxon>
        <taxon>Magnoliopsida</taxon>
        <taxon>eudicotyledons</taxon>
        <taxon>Gunneridae</taxon>
        <taxon>Pentapetalae</taxon>
        <taxon>asterids</taxon>
        <taxon>campanulids</taxon>
        <taxon>Asterales</taxon>
        <taxon>Asteraceae</taxon>
        <taxon>Asteroideae</taxon>
        <taxon>Anthemideae</taxon>
        <taxon>Anthemidinae</taxon>
        <taxon>Tanacetum</taxon>
    </lineage>
</organism>
<feature type="region of interest" description="Disordered" evidence="1">
    <location>
        <begin position="298"/>
        <end position="345"/>
    </location>
</feature>
<accession>A0A6L2LYX9</accession>
<dbReference type="AlphaFoldDB" id="A0A6L2LYX9"/>
<feature type="region of interest" description="Disordered" evidence="1">
    <location>
        <begin position="128"/>
        <end position="190"/>
    </location>
</feature>
<dbReference type="EMBL" id="BKCJ010005180">
    <property type="protein sequence ID" value="GEU65335.1"/>
    <property type="molecule type" value="Genomic_DNA"/>
</dbReference>
<evidence type="ECO:0000256" key="1">
    <source>
        <dbReference type="SAM" id="MobiDB-lite"/>
    </source>
</evidence>
<evidence type="ECO:0000313" key="2">
    <source>
        <dbReference type="EMBL" id="GEU65335.1"/>
    </source>
</evidence>
<protein>
    <submittedName>
        <fullName evidence="2">Uncharacterized protein</fullName>
    </submittedName>
</protein>
<feature type="compositionally biased region" description="Polar residues" evidence="1">
    <location>
        <begin position="61"/>
        <end position="72"/>
    </location>
</feature>
<feature type="compositionally biased region" description="Polar residues" evidence="1">
    <location>
        <begin position="170"/>
        <end position="188"/>
    </location>
</feature>
<proteinExistence type="predicted"/>
<feature type="compositionally biased region" description="Polar residues" evidence="1">
    <location>
        <begin position="20"/>
        <end position="31"/>
    </location>
</feature>
<reference evidence="2" key="1">
    <citation type="journal article" date="2019" name="Sci. Rep.">
        <title>Draft genome of Tanacetum cinerariifolium, the natural source of mosquito coil.</title>
        <authorList>
            <person name="Yamashiro T."/>
            <person name="Shiraishi A."/>
            <person name="Satake H."/>
            <person name="Nakayama K."/>
        </authorList>
    </citation>
    <scope>NUCLEOTIDE SEQUENCE</scope>
</reference>
<name>A0A6L2LYX9_TANCI</name>
<comment type="caution">
    <text evidence="2">The sequence shown here is derived from an EMBL/GenBank/DDBJ whole genome shotgun (WGS) entry which is preliminary data.</text>
</comment>